<organism evidence="3 4">
    <name type="scientific">Microbacterium ginsengiterrae</name>
    <dbReference type="NCBI Taxonomy" id="546115"/>
    <lineage>
        <taxon>Bacteria</taxon>
        <taxon>Bacillati</taxon>
        <taxon>Actinomycetota</taxon>
        <taxon>Actinomycetes</taxon>
        <taxon>Micrococcales</taxon>
        <taxon>Microbacteriaceae</taxon>
        <taxon>Microbacterium</taxon>
    </lineage>
</organism>
<accession>A0A7W9CBW4</accession>
<sequence length="269" mass="27731">MELSPESRGVAPGRGRLSGRKILVVGGGQAQHGDDDVPGNGRAVSILAGREGAAVVVADLSLELAEETARLVRAEGVASYAVSGDATDESSVQRMLEEASSLMGGLDGIFMNVGIDGGVRLAGTDVDTWERVFAVNARSHFLAVKHGMSLLPDGLGSVVLMSSTSAFSAAGEVPAMSASKASLTALCLHAARENAPRQVRCNVVAPGLIDTPLGRSGGRKRAARSGIGIPMGRFGTAWETAYLVVFLLSNESAYITGQTIVMDGGRLIP</sequence>
<dbReference type="InterPro" id="IPR036291">
    <property type="entry name" value="NAD(P)-bd_dom_sf"/>
</dbReference>
<gene>
    <name evidence="3" type="ORF">HD600_001078</name>
</gene>
<dbReference type="PANTHER" id="PTHR24321">
    <property type="entry name" value="DEHYDROGENASES, SHORT CHAIN"/>
    <property type="match status" value="1"/>
</dbReference>
<dbReference type="CDD" id="cd05233">
    <property type="entry name" value="SDR_c"/>
    <property type="match status" value="1"/>
</dbReference>
<dbReference type="SUPFAM" id="SSF51735">
    <property type="entry name" value="NAD(P)-binding Rossmann-fold domains"/>
    <property type="match status" value="1"/>
</dbReference>
<dbReference type="Pfam" id="PF13561">
    <property type="entry name" value="adh_short_C2"/>
    <property type="match status" value="1"/>
</dbReference>
<dbReference type="Gene3D" id="3.40.50.720">
    <property type="entry name" value="NAD(P)-binding Rossmann-like Domain"/>
    <property type="match status" value="1"/>
</dbReference>
<evidence type="ECO:0000256" key="2">
    <source>
        <dbReference type="ARBA" id="ARBA00023002"/>
    </source>
</evidence>
<dbReference type="AlphaFoldDB" id="A0A7W9CBW4"/>
<evidence type="ECO:0000256" key="1">
    <source>
        <dbReference type="ARBA" id="ARBA00006484"/>
    </source>
</evidence>
<dbReference type="PANTHER" id="PTHR24321:SF8">
    <property type="entry name" value="ESTRADIOL 17-BETA-DEHYDROGENASE 8-RELATED"/>
    <property type="match status" value="1"/>
</dbReference>
<reference evidence="3 4" key="1">
    <citation type="submission" date="2020-08" db="EMBL/GenBank/DDBJ databases">
        <title>Sequencing the genomes of 1000 actinobacteria strains.</title>
        <authorList>
            <person name="Klenk H.-P."/>
        </authorList>
    </citation>
    <scope>NUCLEOTIDE SEQUENCE [LARGE SCALE GENOMIC DNA]</scope>
    <source>
        <strain evidence="3 4">DSM 24823</strain>
    </source>
</reference>
<dbReference type="EMBL" id="JACHMU010000001">
    <property type="protein sequence ID" value="MBB5742581.1"/>
    <property type="molecule type" value="Genomic_DNA"/>
</dbReference>
<dbReference type="PRINTS" id="PR00081">
    <property type="entry name" value="GDHRDH"/>
</dbReference>
<name>A0A7W9CBW4_9MICO</name>
<comment type="caution">
    <text evidence="3">The sequence shown here is derived from an EMBL/GenBank/DDBJ whole genome shotgun (WGS) entry which is preliminary data.</text>
</comment>
<protein>
    <submittedName>
        <fullName evidence="3">NAD(P)-dependent dehydrogenase (Short-subunit alcohol dehydrogenase family)</fullName>
    </submittedName>
</protein>
<keyword evidence="4" id="KW-1185">Reference proteome</keyword>
<keyword evidence="2" id="KW-0560">Oxidoreductase</keyword>
<dbReference type="InterPro" id="IPR002347">
    <property type="entry name" value="SDR_fam"/>
</dbReference>
<dbReference type="GO" id="GO:0016491">
    <property type="term" value="F:oxidoreductase activity"/>
    <property type="evidence" value="ECO:0007669"/>
    <property type="project" value="UniProtKB-KW"/>
</dbReference>
<proteinExistence type="inferred from homology"/>
<evidence type="ECO:0000313" key="4">
    <source>
        <dbReference type="Proteomes" id="UP000517712"/>
    </source>
</evidence>
<evidence type="ECO:0000313" key="3">
    <source>
        <dbReference type="EMBL" id="MBB5742581.1"/>
    </source>
</evidence>
<dbReference type="Proteomes" id="UP000517712">
    <property type="component" value="Unassembled WGS sequence"/>
</dbReference>
<dbReference type="RefSeq" id="WP_184282100.1">
    <property type="nucleotide sequence ID" value="NZ_BAAAPG010000001.1"/>
</dbReference>
<comment type="similarity">
    <text evidence="1">Belongs to the short-chain dehydrogenases/reductases (SDR) family.</text>
</comment>